<evidence type="ECO:0000313" key="5">
    <source>
        <dbReference type="Proteomes" id="UP001396898"/>
    </source>
</evidence>
<dbReference type="InterPro" id="IPR013087">
    <property type="entry name" value="Znf_C2H2_type"/>
</dbReference>
<accession>A0ABR1R3L5</accession>
<evidence type="ECO:0000313" key="4">
    <source>
        <dbReference type="EMBL" id="KAK7998541.1"/>
    </source>
</evidence>
<evidence type="ECO:0000256" key="2">
    <source>
        <dbReference type="SAM" id="MobiDB-lite"/>
    </source>
</evidence>
<organism evidence="4 5">
    <name type="scientific">Apiospora marii</name>
    <dbReference type="NCBI Taxonomy" id="335849"/>
    <lineage>
        <taxon>Eukaryota</taxon>
        <taxon>Fungi</taxon>
        <taxon>Dikarya</taxon>
        <taxon>Ascomycota</taxon>
        <taxon>Pezizomycotina</taxon>
        <taxon>Sordariomycetes</taxon>
        <taxon>Xylariomycetidae</taxon>
        <taxon>Amphisphaeriales</taxon>
        <taxon>Apiosporaceae</taxon>
        <taxon>Apiospora</taxon>
    </lineage>
</organism>
<feature type="compositionally biased region" description="Pro residues" evidence="2">
    <location>
        <begin position="99"/>
        <end position="114"/>
    </location>
</feature>
<reference evidence="4 5" key="1">
    <citation type="submission" date="2023-01" db="EMBL/GenBank/DDBJ databases">
        <title>Analysis of 21 Apiospora genomes using comparative genomics revels a genus with tremendous synthesis potential of carbohydrate active enzymes and secondary metabolites.</title>
        <authorList>
            <person name="Sorensen T."/>
        </authorList>
    </citation>
    <scope>NUCLEOTIDE SEQUENCE [LARGE SCALE GENOMIC DNA]</scope>
    <source>
        <strain evidence="4 5">CBS 20057</strain>
    </source>
</reference>
<dbReference type="EMBL" id="JAQQWI010000021">
    <property type="protein sequence ID" value="KAK7998541.1"/>
    <property type="molecule type" value="Genomic_DNA"/>
</dbReference>
<feature type="compositionally biased region" description="Low complexity" evidence="2">
    <location>
        <begin position="119"/>
        <end position="132"/>
    </location>
</feature>
<dbReference type="Proteomes" id="UP001396898">
    <property type="component" value="Unassembled WGS sequence"/>
</dbReference>
<dbReference type="PROSITE" id="PS50157">
    <property type="entry name" value="ZINC_FINGER_C2H2_2"/>
    <property type="match status" value="1"/>
</dbReference>
<name>A0ABR1R3L5_9PEZI</name>
<keyword evidence="1" id="KW-0862">Zinc</keyword>
<keyword evidence="1" id="KW-0863">Zinc-finger</keyword>
<sequence length="252" mass="28022">MSENYDWDLTWSDNLDADSHFNGGVAAGCHVSPFDMYFGSPIVGPVDFSTFDLGEPPIPQPNYLLVNTWLQNNYWASLPYDQIAQPAEPGGIYVGGGQLPPPSPAHAPLIPPNPTGHYSVASPSSPNSSHSGPGLQYQCKVLHCERTFKKCNDLKRHSITVHRDYHHNNNITKCYRCPCGYSSVRKDNYLRHHFGDKRQRARCTRVAEQVSSDNPFECFCEEADCSASAHLLHVTGCTLGHHGPPGRPRRNH</sequence>
<dbReference type="PROSITE" id="PS00028">
    <property type="entry name" value="ZINC_FINGER_C2H2_1"/>
    <property type="match status" value="1"/>
</dbReference>
<proteinExistence type="predicted"/>
<keyword evidence="1" id="KW-0479">Metal-binding</keyword>
<gene>
    <name evidence="4" type="ORF">PG991_015020</name>
</gene>
<feature type="domain" description="C2H2-type" evidence="3">
    <location>
        <begin position="137"/>
        <end position="167"/>
    </location>
</feature>
<comment type="caution">
    <text evidence="4">The sequence shown here is derived from an EMBL/GenBank/DDBJ whole genome shotgun (WGS) entry which is preliminary data.</text>
</comment>
<protein>
    <recommendedName>
        <fullName evidence="3">C2H2-type domain-containing protein</fullName>
    </recommendedName>
</protein>
<feature type="region of interest" description="Disordered" evidence="2">
    <location>
        <begin position="94"/>
        <end position="132"/>
    </location>
</feature>
<evidence type="ECO:0000259" key="3">
    <source>
        <dbReference type="PROSITE" id="PS50157"/>
    </source>
</evidence>
<keyword evidence="5" id="KW-1185">Reference proteome</keyword>
<evidence type="ECO:0000256" key="1">
    <source>
        <dbReference type="PROSITE-ProRule" id="PRU00042"/>
    </source>
</evidence>